<feature type="domain" description="C-type lectin" evidence="2">
    <location>
        <begin position="36"/>
        <end position="160"/>
    </location>
</feature>
<keyword evidence="4" id="KW-1185">Reference proteome</keyword>
<dbReference type="InterPro" id="IPR016186">
    <property type="entry name" value="C-type_lectin-like/link_sf"/>
</dbReference>
<dbReference type="PANTHER" id="PTHR45784">
    <property type="entry name" value="C-TYPE LECTIN DOMAIN FAMILY 20 MEMBER A-RELATED"/>
    <property type="match status" value="1"/>
</dbReference>
<reference evidence="3" key="2">
    <citation type="submission" date="2025-08" db="UniProtKB">
        <authorList>
            <consortium name="Ensembl"/>
        </authorList>
    </citation>
    <scope>IDENTIFICATION</scope>
</reference>
<dbReference type="InterPro" id="IPR001304">
    <property type="entry name" value="C-type_lectin-like"/>
</dbReference>
<dbReference type="Ensembl" id="ENSHHUT00000044271.1">
    <property type="protein sequence ID" value="ENSHHUP00000042660.1"/>
    <property type="gene ID" value="ENSHHUG00000026258.1"/>
</dbReference>
<dbReference type="AlphaFoldDB" id="A0A4W5MZ75"/>
<dbReference type="STRING" id="62062.ENSHHUP00000042660"/>
<dbReference type="PANTHER" id="PTHR45784:SF3">
    <property type="entry name" value="C-TYPE LECTIN DOMAIN FAMILY 4 MEMBER K-LIKE-RELATED"/>
    <property type="match status" value="1"/>
</dbReference>
<keyword evidence="1" id="KW-1015">Disulfide bond</keyword>
<accession>A0A4W5MZ75</accession>
<evidence type="ECO:0000313" key="3">
    <source>
        <dbReference type="Ensembl" id="ENSHHUP00000042660.1"/>
    </source>
</evidence>
<dbReference type="InterPro" id="IPR018378">
    <property type="entry name" value="C-type_lectin_CS"/>
</dbReference>
<evidence type="ECO:0000259" key="2">
    <source>
        <dbReference type="PROSITE" id="PS50041"/>
    </source>
</evidence>
<dbReference type="Pfam" id="PF00059">
    <property type="entry name" value="Lectin_C"/>
    <property type="match status" value="1"/>
</dbReference>
<dbReference type="Proteomes" id="UP000314982">
    <property type="component" value="Unassembled WGS sequence"/>
</dbReference>
<proteinExistence type="predicted"/>
<evidence type="ECO:0000256" key="1">
    <source>
        <dbReference type="ARBA" id="ARBA00023157"/>
    </source>
</evidence>
<reference evidence="3" key="3">
    <citation type="submission" date="2025-09" db="UniProtKB">
        <authorList>
            <consortium name="Ensembl"/>
        </authorList>
    </citation>
    <scope>IDENTIFICATION</scope>
</reference>
<reference evidence="4" key="1">
    <citation type="submission" date="2018-06" db="EMBL/GenBank/DDBJ databases">
        <title>Genome assembly of Danube salmon.</title>
        <authorList>
            <person name="Macqueen D.J."/>
            <person name="Gundappa M.K."/>
        </authorList>
    </citation>
    <scope>NUCLEOTIDE SEQUENCE [LARGE SCALE GENOMIC DNA]</scope>
</reference>
<dbReference type="SUPFAM" id="SSF56436">
    <property type="entry name" value="C-type lectin-like"/>
    <property type="match status" value="1"/>
</dbReference>
<dbReference type="GeneTree" id="ENSGT00940000163911"/>
<protein>
    <recommendedName>
        <fullName evidence="2">C-type lectin domain-containing protein</fullName>
    </recommendedName>
</protein>
<name>A0A4W5MZ75_9TELE</name>
<dbReference type="PROSITE" id="PS50041">
    <property type="entry name" value="C_TYPE_LECTIN_2"/>
    <property type="match status" value="1"/>
</dbReference>
<sequence>AKTFPHPLIPLNPPSHSNLPSICAVCERFCSQGCIYPLHASLISTTVNMDKNWAEAQAYCRNKYTDLATIDNIQDMNRLLNLEHFGDYNNTVWIGLYDDVNSWRWSLEDSNYYSEGGAEFRNWQIGQPDNVNSNEHCVVMTEGGEWQDEDCKEKPPFICYSSIGEKGVFYCCFSTII</sequence>
<dbReference type="PROSITE" id="PS00615">
    <property type="entry name" value="C_TYPE_LECTIN_1"/>
    <property type="match status" value="1"/>
</dbReference>
<evidence type="ECO:0000313" key="4">
    <source>
        <dbReference type="Proteomes" id="UP000314982"/>
    </source>
</evidence>
<dbReference type="Gene3D" id="3.10.100.10">
    <property type="entry name" value="Mannose-Binding Protein A, subunit A"/>
    <property type="match status" value="1"/>
</dbReference>
<organism evidence="3 4">
    <name type="scientific">Hucho hucho</name>
    <name type="common">huchen</name>
    <dbReference type="NCBI Taxonomy" id="62062"/>
    <lineage>
        <taxon>Eukaryota</taxon>
        <taxon>Metazoa</taxon>
        <taxon>Chordata</taxon>
        <taxon>Craniata</taxon>
        <taxon>Vertebrata</taxon>
        <taxon>Euteleostomi</taxon>
        <taxon>Actinopterygii</taxon>
        <taxon>Neopterygii</taxon>
        <taxon>Teleostei</taxon>
        <taxon>Protacanthopterygii</taxon>
        <taxon>Salmoniformes</taxon>
        <taxon>Salmonidae</taxon>
        <taxon>Salmoninae</taxon>
        <taxon>Hucho</taxon>
    </lineage>
</organism>
<dbReference type="InterPro" id="IPR016187">
    <property type="entry name" value="CTDL_fold"/>
</dbReference>
<dbReference type="SMART" id="SM00034">
    <property type="entry name" value="CLECT"/>
    <property type="match status" value="1"/>
</dbReference>